<accession>A0ABT6F1F7</accession>
<evidence type="ECO:0000313" key="2">
    <source>
        <dbReference type="Proteomes" id="UP001154265"/>
    </source>
</evidence>
<sequence>MDFIEEAGAYAYLFTSRESLTHGFISVFEYLSRLMHLKQMLSPTSPLRELILEELFWRPPDLEGDGFRLEDTEIQDSTTESAIREKGEDTANWIQGYDDGYLEFLTKSQGVLGDKWMFHQYDHDHFPSIPHGHLNKQHSTKLDAYRGYTYDTLSNNKPLKREKKRFIIELWNNPEFRTFAIRAIDYYLEYFPAFQWRVSYPRRLPRIKRV</sequence>
<proteinExistence type="predicted"/>
<gene>
    <name evidence="1" type="ORF">L3556_12275</name>
</gene>
<name>A0ABT6F1F7_9SYNE</name>
<reference evidence="1" key="1">
    <citation type="journal article" date="2022" name="Genome Biol. Evol.">
        <title>A New Gene Family Diagnostic for Intracellular Biomineralization of Amorphous Ca Carbonates by Cyanobacteria.</title>
        <authorList>
            <person name="Benzerara K."/>
            <person name="Duprat E."/>
            <person name="Bitard-Feildel T."/>
            <person name="Caumes G."/>
            <person name="Cassier-Chauvat C."/>
            <person name="Chauvat F."/>
            <person name="Dezi M."/>
            <person name="Diop S.I."/>
            <person name="Gaschignard G."/>
            <person name="Gorgen S."/>
            <person name="Gugger M."/>
            <person name="Lopez-Garcia P."/>
            <person name="Millet M."/>
            <person name="Skouri-Panet F."/>
            <person name="Moreira D."/>
            <person name="Callebaut I."/>
        </authorList>
    </citation>
    <scope>NUCLEOTIDE SEQUENCE</scope>
    <source>
        <strain evidence="1">G9</strain>
    </source>
</reference>
<keyword evidence="2" id="KW-1185">Reference proteome</keyword>
<reference evidence="1" key="2">
    <citation type="submission" date="2022-01" db="EMBL/GenBank/DDBJ databases">
        <authorList>
            <person name="Zivanovic Y."/>
            <person name="Moreira D."/>
            <person name="Lopez-Garcia P."/>
        </authorList>
    </citation>
    <scope>NUCLEOTIDE SEQUENCE</scope>
    <source>
        <strain evidence="1">G9</strain>
    </source>
</reference>
<organism evidence="1 2">
    <name type="scientific">Candidatus Synechococcus calcipolaris G9</name>
    <dbReference type="NCBI Taxonomy" id="1497997"/>
    <lineage>
        <taxon>Bacteria</taxon>
        <taxon>Bacillati</taxon>
        <taxon>Cyanobacteriota</taxon>
        <taxon>Cyanophyceae</taxon>
        <taxon>Synechococcales</taxon>
        <taxon>Synechococcaceae</taxon>
        <taxon>Synechococcus</taxon>
    </lineage>
</organism>
<evidence type="ECO:0000313" key="1">
    <source>
        <dbReference type="EMBL" id="MDG2991701.1"/>
    </source>
</evidence>
<protein>
    <submittedName>
        <fullName evidence="1">Uncharacterized protein</fullName>
    </submittedName>
</protein>
<dbReference type="EMBL" id="JAKKUT010000002">
    <property type="protein sequence ID" value="MDG2991701.1"/>
    <property type="molecule type" value="Genomic_DNA"/>
</dbReference>
<dbReference type="Proteomes" id="UP001154265">
    <property type="component" value="Unassembled WGS sequence"/>
</dbReference>
<dbReference type="RefSeq" id="WP_277867564.1">
    <property type="nucleotide sequence ID" value="NZ_JAKKUT010000002.1"/>
</dbReference>
<comment type="caution">
    <text evidence="1">The sequence shown here is derived from an EMBL/GenBank/DDBJ whole genome shotgun (WGS) entry which is preliminary data.</text>
</comment>